<dbReference type="InterPro" id="IPR007450">
    <property type="entry name" value="BamE_dom"/>
</dbReference>
<sequence>MRNDRHAKKTLLIVTMLSAGLALGACTPQYKNHGYIPPQEDLDKIAVGRDTRDTVAETVGVPVSGGLLTNSGYYYVRSRHKALGFMAPVETQREVVAVSFDANGVVNNVERFGLERGKLVTLDRRVTSSPISDKSFIRQLLGNLGRFNPAAFGG</sequence>
<evidence type="ECO:0000256" key="2">
    <source>
        <dbReference type="ARBA" id="ARBA00023136"/>
    </source>
</evidence>
<comment type="caution">
    <text evidence="4">The sequence shown here is derived from an EMBL/GenBank/DDBJ whole genome shotgun (WGS) entry which is preliminary data.</text>
</comment>
<dbReference type="GO" id="GO:0019867">
    <property type="term" value="C:outer membrane"/>
    <property type="evidence" value="ECO:0007669"/>
    <property type="project" value="InterPro"/>
</dbReference>
<protein>
    <recommendedName>
        <fullName evidence="3">Outer membrane protein assembly factor BamE domain-containing protein</fullName>
    </recommendedName>
</protein>
<proteinExistence type="predicted"/>
<dbReference type="InterPro" id="IPR037873">
    <property type="entry name" value="BamE-like"/>
</dbReference>
<feature type="domain" description="Outer membrane protein assembly factor BamE" evidence="3">
    <location>
        <begin position="34"/>
        <end position="109"/>
    </location>
</feature>
<gene>
    <name evidence="4" type="ORF">LCGC14_0870010</name>
</gene>
<evidence type="ECO:0000256" key="1">
    <source>
        <dbReference type="ARBA" id="ARBA00022729"/>
    </source>
</evidence>
<dbReference type="Gene3D" id="3.30.1450.10">
    <property type="match status" value="1"/>
</dbReference>
<dbReference type="PROSITE" id="PS51257">
    <property type="entry name" value="PROKAR_LIPOPROTEIN"/>
    <property type="match status" value="1"/>
</dbReference>
<evidence type="ECO:0000259" key="3">
    <source>
        <dbReference type="Pfam" id="PF04355"/>
    </source>
</evidence>
<name>A0A0F9P9T4_9ZZZZ</name>
<keyword evidence="1" id="KW-0732">Signal</keyword>
<dbReference type="Pfam" id="PF04355">
    <property type="entry name" value="BamE"/>
    <property type="match status" value="1"/>
</dbReference>
<organism evidence="4">
    <name type="scientific">marine sediment metagenome</name>
    <dbReference type="NCBI Taxonomy" id="412755"/>
    <lineage>
        <taxon>unclassified sequences</taxon>
        <taxon>metagenomes</taxon>
        <taxon>ecological metagenomes</taxon>
    </lineage>
</organism>
<dbReference type="AlphaFoldDB" id="A0A0F9P9T4"/>
<reference evidence="4" key="1">
    <citation type="journal article" date="2015" name="Nature">
        <title>Complex archaea that bridge the gap between prokaryotes and eukaryotes.</title>
        <authorList>
            <person name="Spang A."/>
            <person name="Saw J.H."/>
            <person name="Jorgensen S.L."/>
            <person name="Zaremba-Niedzwiedzka K."/>
            <person name="Martijn J."/>
            <person name="Lind A.E."/>
            <person name="van Eijk R."/>
            <person name="Schleper C."/>
            <person name="Guy L."/>
            <person name="Ettema T.J."/>
        </authorList>
    </citation>
    <scope>NUCLEOTIDE SEQUENCE</scope>
</reference>
<accession>A0A0F9P9T4</accession>
<evidence type="ECO:0000313" key="4">
    <source>
        <dbReference type="EMBL" id="KKN26899.1"/>
    </source>
</evidence>
<dbReference type="EMBL" id="LAZR01002684">
    <property type="protein sequence ID" value="KKN26899.1"/>
    <property type="molecule type" value="Genomic_DNA"/>
</dbReference>
<keyword evidence="2" id="KW-0472">Membrane</keyword>